<dbReference type="UniPathway" id="UPA00113">
    <property type="reaction ID" value="UER00529"/>
</dbReference>
<dbReference type="GO" id="GO:0006048">
    <property type="term" value="P:UDP-N-acetylglucosamine biosynthetic process"/>
    <property type="evidence" value="ECO:0007669"/>
    <property type="project" value="UniProtKB-UniPathway"/>
</dbReference>
<reference evidence="3" key="1">
    <citation type="journal article" date="2017" name="Genome Biol.">
        <title>Comparative genomics reveals high biological diversity and specific adaptations in the industrially and medically important fungal genus Aspergillus.</title>
        <authorList>
            <person name="de Vries R.P."/>
            <person name="Riley R."/>
            <person name="Wiebenga A."/>
            <person name="Aguilar-Osorio G."/>
            <person name="Amillis S."/>
            <person name="Uchima C.A."/>
            <person name="Anderluh G."/>
            <person name="Asadollahi M."/>
            <person name="Askin M."/>
            <person name="Barry K."/>
            <person name="Battaglia E."/>
            <person name="Bayram O."/>
            <person name="Benocci T."/>
            <person name="Braus-Stromeyer S.A."/>
            <person name="Caldana C."/>
            <person name="Canovas D."/>
            <person name="Cerqueira G.C."/>
            <person name="Chen F."/>
            <person name="Chen W."/>
            <person name="Choi C."/>
            <person name="Clum A."/>
            <person name="Dos Santos R.A."/>
            <person name="Damasio A.R."/>
            <person name="Diallinas G."/>
            <person name="Emri T."/>
            <person name="Fekete E."/>
            <person name="Flipphi M."/>
            <person name="Freyberg S."/>
            <person name="Gallo A."/>
            <person name="Gournas C."/>
            <person name="Habgood R."/>
            <person name="Hainaut M."/>
            <person name="Harispe M.L."/>
            <person name="Henrissat B."/>
            <person name="Hilden K.S."/>
            <person name="Hope R."/>
            <person name="Hossain A."/>
            <person name="Karabika E."/>
            <person name="Karaffa L."/>
            <person name="Karanyi Z."/>
            <person name="Krasevec N."/>
            <person name="Kuo A."/>
            <person name="Kusch H."/>
            <person name="LaButti K."/>
            <person name="Lagendijk E.L."/>
            <person name="Lapidus A."/>
            <person name="Levasseur A."/>
            <person name="Lindquist E."/>
            <person name="Lipzen A."/>
            <person name="Logrieco A.F."/>
            <person name="MacCabe A."/>
            <person name="Maekelae M.R."/>
            <person name="Malavazi I."/>
            <person name="Melin P."/>
            <person name="Meyer V."/>
            <person name="Mielnichuk N."/>
            <person name="Miskei M."/>
            <person name="Molnar A.P."/>
            <person name="Mule G."/>
            <person name="Ngan C.Y."/>
            <person name="Orejas M."/>
            <person name="Orosz E."/>
            <person name="Ouedraogo J.P."/>
            <person name="Overkamp K.M."/>
            <person name="Park H.-S."/>
            <person name="Perrone G."/>
            <person name="Piumi F."/>
            <person name="Punt P.J."/>
            <person name="Ram A.F."/>
            <person name="Ramon A."/>
            <person name="Rauscher S."/>
            <person name="Record E."/>
            <person name="Riano-Pachon D.M."/>
            <person name="Robert V."/>
            <person name="Roehrig J."/>
            <person name="Ruller R."/>
            <person name="Salamov A."/>
            <person name="Salih N.S."/>
            <person name="Samson R.A."/>
            <person name="Sandor E."/>
            <person name="Sanguinetti M."/>
            <person name="Schuetze T."/>
            <person name="Sepcic K."/>
            <person name="Shelest E."/>
            <person name="Sherlock G."/>
            <person name="Sophianopoulou V."/>
            <person name="Squina F.M."/>
            <person name="Sun H."/>
            <person name="Susca A."/>
            <person name="Todd R.B."/>
            <person name="Tsang A."/>
            <person name="Unkles S.E."/>
            <person name="van de Wiele N."/>
            <person name="van Rossen-Uffink D."/>
            <person name="Oliveira J.V."/>
            <person name="Vesth T.C."/>
            <person name="Visser J."/>
            <person name="Yu J.-H."/>
            <person name="Zhou M."/>
            <person name="Andersen M.R."/>
            <person name="Archer D.B."/>
            <person name="Baker S.E."/>
            <person name="Benoit I."/>
            <person name="Brakhage A.A."/>
            <person name="Braus G.H."/>
            <person name="Fischer R."/>
            <person name="Frisvad J.C."/>
            <person name="Goldman G.H."/>
            <person name="Houbraken J."/>
            <person name="Oakley B."/>
            <person name="Pocsi I."/>
            <person name="Scazzocchio C."/>
            <person name="Seiboth B."/>
            <person name="vanKuyk P.A."/>
            <person name="Wortman J."/>
            <person name="Dyer P.S."/>
            <person name="Grigoriev I.V."/>
        </authorList>
    </citation>
    <scope>NUCLEOTIDE SEQUENCE [LARGE SCALE GENOMIC DNA]</scope>
    <source>
        <strain evidence="3">CBS 506.65</strain>
    </source>
</reference>
<dbReference type="PROSITE" id="PS51186">
    <property type="entry name" value="GNAT"/>
    <property type="match status" value="1"/>
</dbReference>
<sequence>MQIILQLPPGPIVTRNSCLTSPASQEIPQPFLDARQIRIRVFCEEQNCSLEGEIDEDDPRSWSWIAYETSESDNINNNHNNSSEPVATIRIVPPPHAPHPNGFHDPTEEAYIKLTRVATLPHARGRGLSRILLARACDYLAQRPDEVSPEWNGLILTHAQVDVEGMYLKLGFVTDERLGRWDEEGIQHLGMWKRIDVKRYT</sequence>
<dbReference type="VEuPathDB" id="FungiDB:ASPZODRAFT_19685"/>
<evidence type="ECO:0000313" key="3">
    <source>
        <dbReference type="Proteomes" id="UP000184188"/>
    </source>
</evidence>
<dbReference type="RefSeq" id="XP_022577793.1">
    <property type="nucleotide sequence ID" value="XM_022727453.1"/>
</dbReference>
<dbReference type="OrthoDB" id="329272at2759"/>
<dbReference type="SUPFAM" id="SSF55729">
    <property type="entry name" value="Acyl-CoA N-acyltransferases (Nat)"/>
    <property type="match status" value="1"/>
</dbReference>
<dbReference type="CDD" id="cd04301">
    <property type="entry name" value="NAT_SF"/>
    <property type="match status" value="1"/>
</dbReference>
<dbReference type="AlphaFoldDB" id="A0A1L9S7Z4"/>
<dbReference type="InterPro" id="IPR000182">
    <property type="entry name" value="GNAT_dom"/>
</dbReference>
<accession>A0A1L9S7Z4</accession>
<keyword evidence="3" id="KW-1185">Reference proteome</keyword>
<evidence type="ECO:0000313" key="2">
    <source>
        <dbReference type="EMBL" id="OJJ43283.1"/>
    </source>
</evidence>
<dbReference type="Gene3D" id="3.40.630.30">
    <property type="match status" value="1"/>
</dbReference>
<protein>
    <recommendedName>
        <fullName evidence="1">N-acetyltransferase domain-containing protein</fullName>
    </recommendedName>
</protein>
<organism evidence="2 3">
    <name type="scientific">Penicilliopsis zonata CBS 506.65</name>
    <dbReference type="NCBI Taxonomy" id="1073090"/>
    <lineage>
        <taxon>Eukaryota</taxon>
        <taxon>Fungi</taxon>
        <taxon>Dikarya</taxon>
        <taxon>Ascomycota</taxon>
        <taxon>Pezizomycotina</taxon>
        <taxon>Eurotiomycetes</taxon>
        <taxon>Eurotiomycetidae</taxon>
        <taxon>Eurotiales</taxon>
        <taxon>Aspergillaceae</taxon>
        <taxon>Penicilliopsis</taxon>
    </lineage>
</organism>
<proteinExistence type="predicted"/>
<dbReference type="EMBL" id="KV878353">
    <property type="protein sequence ID" value="OJJ43283.1"/>
    <property type="molecule type" value="Genomic_DNA"/>
</dbReference>
<dbReference type="STRING" id="1073090.A0A1L9S7Z4"/>
<evidence type="ECO:0000259" key="1">
    <source>
        <dbReference type="PROSITE" id="PS51186"/>
    </source>
</evidence>
<dbReference type="Pfam" id="PF00583">
    <property type="entry name" value="Acetyltransf_1"/>
    <property type="match status" value="1"/>
</dbReference>
<name>A0A1L9S7Z4_9EURO</name>
<gene>
    <name evidence="2" type="ORF">ASPZODRAFT_19685</name>
</gene>
<dbReference type="InterPro" id="IPR016181">
    <property type="entry name" value="Acyl_CoA_acyltransferase"/>
</dbReference>
<dbReference type="GO" id="GO:0016747">
    <property type="term" value="F:acyltransferase activity, transferring groups other than amino-acyl groups"/>
    <property type="evidence" value="ECO:0007669"/>
    <property type="project" value="InterPro"/>
</dbReference>
<dbReference type="Proteomes" id="UP000184188">
    <property type="component" value="Unassembled WGS sequence"/>
</dbReference>
<dbReference type="GeneID" id="34613917"/>
<feature type="domain" description="N-acetyltransferase" evidence="1">
    <location>
        <begin position="37"/>
        <end position="196"/>
    </location>
</feature>